<gene>
    <name evidence="1" type="ORF">AAHA92_18460</name>
</gene>
<keyword evidence="2" id="KW-1185">Reference proteome</keyword>
<accession>A0ABD1H266</accession>
<reference evidence="1 2" key="1">
    <citation type="submission" date="2024-06" db="EMBL/GenBank/DDBJ databases">
        <title>A chromosome level genome sequence of Diviner's sage (Salvia divinorum).</title>
        <authorList>
            <person name="Ford S.A."/>
            <person name="Ro D.-K."/>
            <person name="Ness R.W."/>
            <person name="Phillips M.A."/>
        </authorList>
    </citation>
    <scope>NUCLEOTIDE SEQUENCE [LARGE SCALE GENOMIC DNA]</scope>
    <source>
        <strain evidence="1">SAF-2024a</strain>
        <tissue evidence="1">Leaf</tissue>
    </source>
</reference>
<proteinExistence type="predicted"/>
<dbReference type="Proteomes" id="UP001567538">
    <property type="component" value="Unassembled WGS sequence"/>
</dbReference>
<dbReference type="AlphaFoldDB" id="A0ABD1H266"/>
<name>A0ABD1H266_SALDI</name>
<sequence>MCDHSTSPSTPFTVSPNSEKSATSLSRFARYLHLGGNQPTCEWKARRHRSKSRLEFRSPTAVVGSPWPAATTAQAVSTVLQTSPSGRPCCLPPLQHQNAAAVRRPDVSHRVAIDSGYVEAAMNATGARFLKLNENWRLERVMAWSYKM</sequence>
<dbReference type="EMBL" id="JBEAFC010000007">
    <property type="protein sequence ID" value="KAL1550510.1"/>
    <property type="molecule type" value="Genomic_DNA"/>
</dbReference>
<protein>
    <submittedName>
        <fullName evidence="1">Uncharacterized protein</fullName>
    </submittedName>
</protein>
<evidence type="ECO:0000313" key="1">
    <source>
        <dbReference type="EMBL" id="KAL1550510.1"/>
    </source>
</evidence>
<evidence type="ECO:0000313" key="2">
    <source>
        <dbReference type="Proteomes" id="UP001567538"/>
    </source>
</evidence>
<comment type="caution">
    <text evidence="1">The sequence shown here is derived from an EMBL/GenBank/DDBJ whole genome shotgun (WGS) entry which is preliminary data.</text>
</comment>
<organism evidence="1 2">
    <name type="scientific">Salvia divinorum</name>
    <name type="common">Maria pastora</name>
    <name type="synonym">Diviner's sage</name>
    <dbReference type="NCBI Taxonomy" id="28513"/>
    <lineage>
        <taxon>Eukaryota</taxon>
        <taxon>Viridiplantae</taxon>
        <taxon>Streptophyta</taxon>
        <taxon>Embryophyta</taxon>
        <taxon>Tracheophyta</taxon>
        <taxon>Spermatophyta</taxon>
        <taxon>Magnoliopsida</taxon>
        <taxon>eudicotyledons</taxon>
        <taxon>Gunneridae</taxon>
        <taxon>Pentapetalae</taxon>
        <taxon>asterids</taxon>
        <taxon>lamiids</taxon>
        <taxon>Lamiales</taxon>
        <taxon>Lamiaceae</taxon>
        <taxon>Nepetoideae</taxon>
        <taxon>Mentheae</taxon>
        <taxon>Salviinae</taxon>
        <taxon>Salvia</taxon>
        <taxon>Salvia subgen. Calosphace</taxon>
    </lineage>
</organism>